<dbReference type="Proteomes" id="UP000672097">
    <property type="component" value="Unassembled WGS sequence"/>
</dbReference>
<keyword evidence="7" id="KW-1185">Reference proteome</keyword>
<dbReference type="CDD" id="cd06170">
    <property type="entry name" value="LuxR_C_like"/>
    <property type="match status" value="1"/>
</dbReference>
<dbReference type="SUPFAM" id="SSF52172">
    <property type="entry name" value="CheY-like"/>
    <property type="match status" value="1"/>
</dbReference>
<dbReference type="InterPro" id="IPR011006">
    <property type="entry name" value="CheY-like_superfamily"/>
</dbReference>
<dbReference type="InterPro" id="IPR058245">
    <property type="entry name" value="NreC/VraR/RcsB-like_REC"/>
</dbReference>
<evidence type="ECO:0000256" key="3">
    <source>
        <dbReference type="PROSITE-ProRule" id="PRU00169"/>
    </source>
</evidence>
<dbReference type="InterPro" id="IPR001789">
    <property type="entry name" value="Sig_transdc_resp-reg_receiver"/>
</dbReference>
<dbReference type="RefSeq" id="WP_210809441.1">
    <property type="nucleotide sequence ID" value="NZ_JAGQDG010000004.1"/>
</dbReference>
<dbReference type="InterPro" id="IPR016032">
    <property type="entry name" value="Sig_transdc_resp-reg_C-effctor"/>
</dbReference>
<evidence type="ECO:0000259" key="4">
    <source>
        <dbReference type="PROSITE" id="PS50043"/>
    </source>
</evidence>
<gene>
    <name evidence="6" type="ORF">KAK11_12395</name>
</gene>
<sequence length="211" mass="23515">MIRVLLLDDYAVVRAGYRLLIEAEPDMQVVAEAANSAQACEALREQTVDVAVIDLSLKGDSGFEAMRRLRERDPHIKMLVFTMHAQESFVQQALRAGATGYLTKDSDPHEMVHAIRDVAFGRRICSSDVAEILLHDAAKQGQNTPLQKLTPREFDVLRLATGGQATDEIASALHISEKTVFNTMSLVRQKLDMRSDFKLLRLALEQGLVQI</sequence>
<dbReference type="PRINTS" id="PR00038">
    <property type="entry name" value="HTHLUXR"/>
</dbReference>
<dbReference type="SMART" id="SM00421">
    <property type="entry name" value="HTH_LUXR"/>
    <property type="match status" value="1"/>
</dbReference>
<dbReference type="SMART" id="SM00448">
    <property type="entry name" value="REC"/>
    <property type="match status" value="1"/>
</dbReference>
<dbReference type="InterPro" id="IPR039420">
    <property type="entry name" value="WalR-like"/>
</dbReference>
<evidence type="ECO:0000259" key="5">
    <source>
        <dbReference type="PROSITE" id="PS50110"/>
    </source>
</evidence>
<evidence type="ECO:0000256" key="1">
    <source>
        <dbReference type="ARBA" id="ARBA00022553"/>
    </source>
</evidence>
<comment type="caution">
    <text evidence="6">The sequence shown here is derived from an EMBL/GenBank/DDBJ whole genome shotgun (WGS) entry which is preliminary data.</text>
</comment>
<dbReference type="Pfam" id="PF00072">
    <property type="entry name" value="Response_reg"/>
    <property type="match status" value="1"/>
</dbReference>
<keyword evidence="2" id="KW-0238">DNA-binding</keyword>
<keyword evidence="1 3" id="KW-0597">Phosphoprotein</keyword>
<reference evidence="6 7" key="1">
    <citation type="submission" date="2021-04" db="EMBL/GenBank/DDBJ databases">
        <title>The genome sequence of type strain Ideonella paludis KCTC 32238.</title>
        <authorList>
            <person name="Liu Y."/>
        </authorList>
    </citation>
    <scope>NUCLEOTIDE SEQUENCE [LARGE SCALE GENOMIC DNA]</scope>
    <source>
        <strain evidence="6 7">KCTC 32238</strain>
    </source>
</reference>
<evidence type="ECO:0000313" key="7">
    <source>
        <dbReference type="Proteomes" id="UP000672097"/>
    </source>
</evidence>
<dbReference type="CDD" id="cd17535">
    <property type="entry name" value="REC_NarL-like"/>
    <property type="match status" value="1"/>
</dbReference>
<accession>A0ABS5DYA0</accession>
<name>A0ABS5DYA0_9BURK</name>
<dbReference type="PANTHER" id="PTHR43214:SF43">
    <property type="entry name" value="TWO-COMPONENT RESPONSE REGULATOR"/>
    <property type="match status" value="1"/>
</dbReference>
<evidence type="ECO:0000256" key="2">
    <source>
        <dbReference type="ARBA" id="ARBA00023125"/>
    </source>
</evidence>
<dbReference type="InterPro" id="IPR000792">
    <property type="entry name" value="Tscrpt_reg_LuxR_C"/>
</dbReference>
<dbReference type="PROSITE" id="PS50043">
    <property type="entry name" value="HTH_LUXR_2"/>
    <property type="match status" value="1"/>
</dbReference>
<dbReference type="Gene3D" id="3.40.50.2300">
    <property type="match status" value="1"/>
</dbReference>
<dbReference type="Pfam" id="PF00196">
    <property type="entry name" value="GerE"/>
    <property type="match status" value="1"/>
</dbReference>
<dbReference type="PANTHER" id="PTHR43214">
    <property type="entry name" value="TWO-COMPONENT RESPONSE REGULATOR"/>
    <property type="match status" value="1"/>
</dbReference>
<organism evidence="6 7">
    <name type="scientific">Ideonella paludis</name>
    <dbReference type="NCBI Taxonomy" id="1233411"/>
    <lineage>
        <taxon>Bacteria</taxon>
        <taxon>Pseudomonadati</taxon>
        <taxon>Pseudomonadota</taxon>
        <taxon>Betaproteobacteria</taxon>
        <taxon>Burkholderiales</taxon>
        <taxon>Sphaerotilaceae</taxon>
        <taxon>Ideonella</taxon>
    </lineage>
</organism>
<feature type="domain" description="Response regulatory" evidence="5">
    <location>
        <begin position="3"/>
        <end position="119"/>
    </location>
</feature>
<proteinExistence type="predicted"/>
<dbReference type="EMBL" id="JAGQDG010000004">
    <property type="protein sequence ID" value="MBQ0936130.1"/>
    <property type="molecule type" value="Genomic_DNA"/>
</dbReference>
<dbReference type="SUPFAM" id="SSF46894">
    <property type="entry name" value="C-terminal effector domain of the bipartite response regulators"/>
    <property type="match status" value="1"/>
</dbReference>
<feature type="modified residue" description="4-aspartylphosphate" evidence="3">
    <location>
        <position position="54"/>
    </location>
</feature>
<dbReference type="PROSITE" id="PS50110">
    <property type="entry name" value="RESPONSE_REGULATORY"/>
    <property type="match status" value="1"/>
</dbReference>
<evidence type="ECO:0000313" key="6">
    <source>
        <dbReference type="EMBL" id="MBQ0936130.1"/>
    </source>
</evidence>
<protein>
    <submittedName>
        <fullName evidence="6">Response regulator transcription factor</fullName>
    </submittedName>
</protein>
<feature type="domain" description="HTH luxR-type" evidence="4">
    <location>
        <begin position="142"/>
        <end position="207"/>
    </location>
</feature>